<reference evidence="1" key="1">
    <citation type="submission" date="2017-10" db="EMBL/GenBank/DDBJ databases">
        <title>Kefir isolates.</title>
        <authorList>
            <person name="Kim Y."/>
            <person name="Blasche S."/>
        </authorList>
    </citation>
    <scope>NUCLEOTIDE SEQUENCE [LARGE SCALE GENOMIC DNA]</scope>
    <source>
        <strain evidence="1">OG2-2</strain>
    </source>
</reference>
<organism evidence="1 2">
    <name type="scientific">Rothia dentocariosa</name>
    <dbReference type="NCBI Taxonomy" id="2047"/>
    <lineage>
        <taxon>Bacteria</taxon>
        <taxon>Bacillati</taxon>
        <taxon>Actinomycetota</taxon>
        <taxon>Actinomycetes</taxon>
        <taxon>Micrococcales</taxon>
        <taxon>Micrococcaceae</taxon>
        <taxon>Rothia</taxon>
    </lineage>
</organism>
<evidence type="ECO:0000313" key="1">
    <source>
        <dbReference type="EMBL" id="PEN17222.1"/>
    </source>
</evidence>
<proteinExistence type="predicted"/>
<sequence>MHRNDSGCDSTDVCSAGFLLSGAEGSSVVPPSGCDFWSLGCEDSEAVISGVAFSDGFVSGVFSFAVGDALGFIVGFDGVELFVTFGVAVGEDDTLAGEVVPVVLDVVEAVADVFPLV</sequence>
<name>A0A2A8D899_9MICC</name>
<dbReference type="AlphaFoldDB" id="A0A2A8D899"/>
<keyword evidence="2" id="KW-1185">Reference proteome</keyword>
<gene>
    <name evidence="1" type="ORF">CRM92_04210</name>
</gene>
<evidence type="ECO:0000313" key="2">
    <source>
        <dbReference type="Proteomes" id="UP000219947"/>
    </source>
</evidence>
<dbReference type="EMBL" id="PDEV01000001">
    <property type="protein sequence ID" value="PEN17222.1"/>
    <property type="molecule type" value="Genomic_DNA"/>
</dbReference>
<protein>
    <submittedName>
        <fullName evidence="1">Uncharacterized protein</fullName>
    </submittedName>
</protein>
<dbReference type="Proteomes" id="UP000219947">
    <property type="component" value="Unassembled WGS sequence"/>
</dbReference>
<comment type="caution">
    <text evidence="1">The sequence shown here is derived from an EMBL/GenBank/DDBJ whole genome shotgun (WGS) entry which is preliminary data.</text>
</comment>
<accession>A0A2A8D899</accession>